<comment type="caution">
    <text evidence="2">The sequence shown here is derived from an EMBL/GenBank/DDBJ whole genome shotgun (WGS) entry which is preliminary data.</text>
</comment>
<keyword evidence="3" id="KW-1185">Reference proteome</keyword>
<feature type="region of interest" description="Disordered" evidence="1">
    <location>
        <begin position="234"/>
        <end position="256"/>
    </location>
</feature>
<feature type="region of interest" description="Disordered" evidence="1">
    <location>
        <begin position="65"/>
        <end position="93"/>
    </location>
</feature>
<gene>
    <name evidence="2" type="ORF">SNAT2548_LOCUS30799</name>
</gene>
<sequence>MQKLYAKFPAQPKPAPVPAASAKPESDAKPAEAKSIPAVALTPFRPYYDAHLRTVKPDSMQKLYDKFPAQPKPAPAPTTTAKPESDAKPVEAKSVPAVALTPFRPYYDAHLRTVKPDSMQKLYNKFPAQPKPVPAPTALAKPESDAKPAEAKSVPAAAPVATHDNKRFSMLPSVGTWLASKPKKMQASIPTAPATAAPAAPASPVATVAPEKFAHRPSVGTWIAPNPSKLQATLKAPAAPAVPTATAKPEADAKPAEAKSVPAVALTPFRPYYEAHLRTVKPDSMQKLYDKFPAQPKPAPAPTASAKPESDAKPVEAKSVPAAARVQFSMLPSVGTWLASKPIRIQASTEMPAAVAPVAPQQSEAPAVSSTKEAVPATKERKPFKQLPSVGTWLAFKPYEQPPIRVLERSHSKLLCLNKEELITGFENEIRKRDEEIARLKSLAA</sequence>
<accession>A0A812U1R4</accession>
<name>A0A812U1R4_9DINO</name>
<evidence type="ECO:0000256" key="1">
    <source>
        <dbReference type="SAM" id="MobiDB-lite"/>
    </source>
</evidence>
<protein>
    <submittedName>
        <fullName evidence="2">Uncharacterized protein</fullName>
    </submittedName>
</protein>
<feature type="compositionally biased region" description="Low complexity" evidence="1">
    <location>
        <begin position="234"/>
        <end position="248"/>
    </location>
</feature>
<feature type="region of interest" description="Disordered" evidence="1">
    <location>
        <begin position="362"/>
        <end position="382"/>
    </location>
</feature>
<feature type="region of interest" description="Disordered" evidence="1">
    <location>
        <begin position="124"/>
        <end position="160"/>
    </location>
</feature>
<evidence type="ECO:0000313" key="2">
    <source>
        <dbReference type="EMBL" id="CAE7548713.1"/>
    </source>
</evidence>
<feature type="region of interest" description="Disordered" evidence="1">
    <location>
        <begin position="1"/>
        <end position="35"/>
    </location>
</feature>
<evidence type="ECO:0000313" key="3">
    <source>
        <dbReference type="Proteomes" id="UP000604046"/>
    </source>
</evidence>
<organism evidence="2 3">
    <name type="scientific">Symbiodinium natans</name>
    <dbReference type="NCBI Taxonomy" id="878477"/>
    <lineage>
        <taxon>Eukaryota</taxon>
        <taxon>Sar</taxon>
        <taxon>Alveolata</taxon>
        <taxon>Dinophyceae</taxon>
        <taxon>Suessiales</taxon>
        <taxon>Symbiodiniaceae</taxon>
        <taxon>Symbiodinium</taxon>
    </lineage>
</organism>
<reference evidence="2" key="1">
    <citation type="submission" date="2021-02" db="EMBL/GenBank/DDBJ databases">
        <authorList>
            <person name="Dougan E. K."/>
            <person name="Rhodes N."/>
            <person name="Thang M."/>
            <person name="Chan C."/>
        </authorList>
    </citation>
    <scope>NUCLEOTIDE SEQUENCE</scope>
</reference>
<dbReference type="OrthoDB" id="437431at2759"/>
<feature type="region of interest" description="Disordered" evidence="1">
    <location>
        <begin position="290"/>
        <end position="318"/>
    </location>
</feature>
<dbReference type="EMBL" id="CAJNDS010002625">
    <property type="protein sequence ID" value="CAE7548713.1"/>
    <property type="molecule type" value="Genomic_DNA"/>
</dbReference>
<dbReference type="AlphaFoldDB" id="A0A812U1R4"/>
<dbReference type="Proteomes" id="UP000604046">
    <property type="component" value="Unassembled WGS sequence"/>
</dbReference>
<proteinExistence type="predicted"/>
<feature type="compositionally biased region" description="Low complexity" evidence="1">
    <location>
        <begin position="1"/>
        <end position="10"/>
    </location>
</feature>